<dbReference type="EC" id="2.7.13.3" evidence="2"/>
<evidence type="ECO:0000256" key="2">
    <source>
        <dbReference type="ARBA" id="ARBA00012438"/>
    </source>
</evidence>
<evidence type="ECO:0000259" key="10">
    <source>
        <dbReference type="Pfam" id="PF07730"/>
    </source>
</evidence>
<name>A0ABS5YYL7_9ACTN</name>
<keyword evidence="4" id="KW-0808">Transferase</keyword>
<feature type="transmembrane region" description="Helical" evidence="9">
    <location>
        <begin position="59"/>
        <end position="76"/>
    </location>
</feature>
<evidence type="ECO:0000256" key="5">
    <source>
        <dbReference type="ARBA" id="ARBA00022741"/>
    </source>
</evidence>
<dbReference type="Gene3D" id="3.30.565.10">
    <property type="entry name" value="Histidine kinase-like ATPase, C-terminal domain"/>
    <property type="match status" value="1"/>
</dbReference>
<feature type="domain" description="Signal transduction histidine kinase subgroup 3 dimerisation and phosphoacceptor" evidence="10">
    <location>
        <begin position="179"/>
        <end position="246"/>
    </location>
</feature>
<feature type="transmembrane region" description="Helical" evidence="9">
    <location>
        <begin position="140"/>
        <end position="158"/>
    </location>
</feature>
<accession>A0ABS5YYL7</accession>
<dbReference type="Gene3D" id="1.20.5.1930">
    <property type="match status" value="1"/>
</dbReference>
<evidence type="ECO:0000256" key="9">
    <source>
        <dbReference type="SAM" id="Phobius"/>
    </source>
</evidence>
<gene>
    <name evidence="11" type="ORF">KOI35_32185</name>
</gene>
<feature type="transmembrane region" description="Helical" evidence="9">
    <location>
        <begin position="33"/>
        <end position="54"/>
    </location>
</feature>
<evidence type="ECO:0000256" key="8">
    <source>
        <dbReference type="ARBA" id="ARBA00023012"/>
    </source>
</evidence>
<keyword evidence="9" id="KW-0812">Transmembrane</keyword>
<dbReference type="CDD" id="cd16917">
    <property type="entry name" value="HATPase_UhpB-NarQ-NarX-like"/>
    <property type="match status" value="1"/>
</dbReference>
<dbReference type="InterPro" id="IPR050482">
    <property type="entry name" value="Sensor_HK_TwoCompSys"/>
</dbReference>
<dbReference type="InterPro" id="IPR011712">
    <property type="entry name" value="Sig_transdc_His_kin_sub3_dim/P"/>
</dbReference>
<evidence type="ECO:0000313" key="11">
    <source>
        <dbReference type="EMBL" id="MBU2668181.1"/>
    </source>
</evidence>
<dbReference type="PANTHER" id="PTHR24421">
    <property type="entry name" value="NITRATE/NITRITE SENSOR PROTEIN NARX-RELATED"/>
    <property type="match status" value="1"/>
</dbReference>
<proteinExistence type="predicted"/>
<feature type="transmembrane region" description="Helical" evidence="9">
    <location>
        <begin position="82"/>
        <end position="101"/>
    </location>
</feature>
<evidence type="ECO:0000256" key="1">
    <source>
        <dbReference type="ARBA" id="ARBA00000085"/>
    </source>
</evidence>
<evidence type="ECO:0000313" key="12">
    <source>
        <dbReference type="Proteomes" id="UP001519654"/>
    </source>
</evidence>
<keyword evidence="7" id="KW-0067">ATP-binding</keyword>
<comment type="catalytic activity">
    <reaction evidence="1">
        <text>ATP + protein L-histidine = ADP + protein N-phospho-L-histidine.</text>
        <dbReference type="EC" id="2.7.13.3"/>
    </reaction>
</comment>
<evidence type="ECO:0000256" key="7">
    <source>
        <dbReference type="ARBA" id="ARBA00022840"/>
    </source>
</evidence>
<dbReference type="Proteomes" id="UP001519654">
    <property type="component" value="Unassembled WGS sequence"/>
</dbReference>
<dbReference type="PANTHER" id="PTHR24421:SF10">
    <property type="entry name" value="NITRATE_NITRITE SENSOR PROTEIN NARQ"/>
    <property type="match status" value="1"/>
</dbReference>
<comment type="caution">
    <text evidence="11">The sequence shown here is derived from an EMBL/GenBank/DDBJ whole genome shotgun (WGS) entry which is preliminary data.</text>
</comment>
<protein>
    <recommendedName>
        <fullName evidence="2">histidine kinase</fullName>
        <ecNumber evidence="2">2.7.13.3</ecNumber>
    </recommendedName>
</protein>
<keyword evidence="5" id="KW-0547">Nucleotide-binding</keyword>
<keyword evidence="12" id="KW-1185">Reference proteome</keyword>
<feature type="transmembrane region" description="Helical" evidence="9">
    <location>
        <begin position="110"/>
        <end position="128"/>
    </location>
</feature>
<keyword evidence="3" id="KW-0597">Phosphoprotein</keyword>
<evidence type="ECO:0000256" key="4">
    <source>
        <dbReference type="ARBA" id="ARBA00022679"/>
    </source>
</evidence>
<dbReference type="Pfam" id="PF07730">
    <property type="entry name" value="HisKA_3"/>
    <property type="match status" value="1"/>
</dbReference>
<keyword evidence="6" id="KW-0418">Kinase</keyword>
<evidence type="ECO:0000256" key="3">
    <source>
        <dbReference type="ARBA" id="ARBA00022553"/>
    </source>
</evidence>
<evidence type="ECO:0000256" key="6">
    <source>
        <dbReference type="ARBA" id="ARBA00022777"/>
    </source>
</evidence>
<dbReference type="SUPFAM" id="SSF55874">
    <property type="entry name" value="ATPase domain of HSP90 chaperone/DNA topoisomerase II/histidine kinase"/>
    <property type="match status" value="1"/>
</dbReference>
<keyword evidence="9" id="KW-1133">Transmembrane helix</keyword>
<organism evidence="11 12">
    <name type="scientific">Paractinoplanes bogorensis</name>
    <dbReference type="NCBI Taxonomy" id="1610840"/>
    <lineage>
        <taxon>Bacteria</taxon>
        <taxon>Bacillati</taxon>
        <taxon>Actinomycetota</taxon>
        <taxon>Actinomycetes</taxon>
        <taxon>Micromonosporales</taxon>
        <taxon>Micromonosporaceae</taxon>
        <taxon>Paractinoplanes</taxon>
    </lineage>
</organism>
<dbReference type="InterPro" id="IPR036890">
    <property type="entry name" value="HATPase_C_sf"/>
</dbReference>
<keyword evidence="9" id="KW-0472">Membrane</keyword>
<reference evidence="11 12" key="1">
    <citation type="submission" date="2021-06" db="EMBL/GenBank/DDBJ databases">
        <title>Actinoplanes lichenicola sp. nov., and Actinoplanes ovalisporus sp. nov., isolated from lichen in Thailand.</title>
        <authorList>
            <person name="Saeng-In P."/>
            <person name="Kanchanasin P."/>
            <person name="Yuki M."/>
            <person name="Kudo T."/>
            <person name="Ohkuma M."/>
            <person name="Phongsopitanun W."/>
            <person name="Tanasupawat S."/>
        </authorList>
    </citation>
    <scope>NUCLEOTIDE SEQUENCE [LARGE SCALE GENOMIC DNA]</scope>
    <source>
        <strain evidence="11 12">NBRC 110975</strain>
    </source>
</reference>
<dbReference type="EMBL" id="JAHKKG010000010">
    <property type="protein sequence ID" value="MBU2668181.1"/>
    <property type="molecule type" value="Genomic_DNA"/>
</dbReference>
<sequence length="378" mass="41005">MRALPFWAWCVMALFLTCLYTVSVPVIISLYELNLVTAFTITTVQCGSLVLAIFRPRPAVVVHLASVVALVLATRHADDEPWPLPIPAMLSLGALILLLGLRERWPTPVVTWWSSVVVLIGLIVANPARYQNPDQWGTNLSIYAGYTATVLVAAIALGQRRRIRAELAAARRGKELVEERARIARELHDVVAHSMSLIHMQAMSAPIRLRGADPATIDGEFRDIARGARTALDEMRQLLGVLRSDDADRQPQPGLGDLDELIAATSRAGIPIRLAVDPVANEASPLVQLTIYRIVQEALSNVVRHAPAAATEVIIKANHVSVRNEAPATATPSPDRGGQGLRGMRERVMLLGGRLTTEPTTDGGYLVEATIPAPSEQP</sequence>
<dbReference type="RefSeq" id="WP_246614143.1">
    <property type="nucleotide sequence ID" value="NZ_JAHKKG010000010.1"/>
</dbReference>
<keyword evidence="8" id="KW-0902">Two-component regulatory system</keyword>